<name>A0A1C3ECN3_9PLAN</name>
<dbReference type="STRING" id="1841610.A6X21_23245"/>
<dbReference type="Pfam" id="PF07963">
    <property type="entry name" value="N_methyl"/>
    <property type="match status" value="1"/>
</dbReference>
<feature type="domain" description="DUF1559" evidence="2">
    <location>
        <begin position="42"/>
        <end position="315"/>
    </location>
</feature>
<dbReference type="Proteomes" id="UP000094828">
    <property type="component" value="Unassembled WGS sequence"/>
</dbReference>
<dbReference type="InterPro" id="IPR027558">
    <property type="entry name" value="Pre_pil_HX9DG_C"/>
</dbReference>
<dbReference type="OrthoDB" id="251754at2"/>
<dbReference type="SUPFAM" id="SSF54523">
    <property type="entry name" value="Pili subunits"/>
    <property type="match status" value="1"/>
</dbReference>
<organism evidence="3 4">
    <name type="scientific">Planctopirus hydrillae</name>
    <dbReference type="NCBI Taxonomy" id="1841610"/>
    <lineage>
        <taxon>Bacteria</taxon>
        <taxon>Pseudomonadati</taxon>
        <taxon>Planctomycetota</taxon>
        <taxon>Planctomycetia</taxon>
        <taxon>Planctomycetales</taxon>
        <taxon>Planctomycetaceae</taxon>
        <taxon>Planctopirus</taxon>
    </lineage>
</organism>
<dbReference type="NCBIfam" id="TIGR02532">
    <property type="entry name" value="IV_pilin_GFxxxE"/>
    <property type="match status" value="1"/>
</dbReference>
<evidence type="ECO:0000313" key="3">
    <source>
        <dbReference type="EMBL" id="ODA30970.1"/>
    </source>
</evidence>
<dbReference type="InterPro" id="IPR045584">
    <property type="entry name" value="Pilin-like"/>
</dbReference>
<gene>
    <name evidence="3" type="ORF">A6X21_23245</name>
</gene>
<protein>
    <submittedName>
        <fullName evidence="3">Prepilin-type N-terminal cleavage/methylation domain-containing protein</fullName>
    </submittedName>
</protein>
<keyword evidence="1" id="KW-0472">Membrane</keyword>
<keyword evidence="1" id="KW-0812">Transmembrane</keyword>
<dbReference type="Pfam" id="PF07596">
    <property type="entry name" value="SBP_bac_10"/>
    <property type="match status" value="1"/>
</dbReference>
<feature type="transmembrane region" description="Helical" evidence="1">
    <location>
        <begin position="20"/>
        <end position="41"/>
    </location>
</feature>
<proteinExistence type="predicted"/>
<keyword evidence="4" id="KW-1185">Reference proteome</keyword>
<accession>A0A1C3ECN3</accession>
<dbReference type="PANTHER" id="PTHR30093:SF2">
    <property type="entry name" value="TYPE II SECRETION SYSTEM PROTEIN H"/>
    <property type="match status" value="1"/>
</dbReference>
<keyword evidence="1" id="KW-1133">Transmembrane helix</keyword>
<dbReference type="Gene3D" id="3.30.700.10">
    <property type="entry name" value="Glycoprotein, Type 4 Pilin"/>
    <property type="match status" value="1"/>
</dbReference>
<dbReference type="PANTHER" id="PTHR30093">
    <property type="entry name" value="GENERAL SECRETION PATHWAY PROTEIN G"/>
    <property type="match status" value="1"/>
</dbReference>
<comment type="caution">
    <text evidence="3">The sequence shown here is derived from an EMBL/GenBank/DDBJ whole genome shotgun (WGS) entry which is preliminary data.</text>
</comment>
<reference evidence="3 4" key="1">
    <citation type="submission" date="2016-05" db="EMBL/GenBank/DDBJ databases">
        <title>Genomic and physiological characterization of Planctopirus sp. isolated from fresh water lake.</title>
        <authorList>
            <person name="Subhash Y."/>
            <person name="Ramana C."/>
        </authorList>
    </citation>
    <scope>NUCLEOTIDE SEQUENCE [LARGE SCALE GENOMIC DNA]</scope>
    <source>
        <strain evidence="3 4">JC280</strain>
    </source>
</reference>
<dbReference type="AlphaFoldDB" id="A0A1C3ECN3"/>
<dbReference type="RefSeq" id="WP_068848108.1">
    <property type="nucleotide sequence ID" value="NZ_LYDR01000095.1"/>
</dbReference>
<sequence length="333" mass="35590">MLIVKQNQNLNQPHRPGFTLIELLVVIAIIAILIALLLPAVQQAREAARRSECKNNLKQMLLGLHNYHDQHSVFPPGGVAPQCAGNPPVNLSGIQECTTPFVAAAGLNWALQILPMVDQGPLWANVKGVVDTKIDPLDAMNNIFGHYSPPMYRCPSHPWDNRANVAFRALENMSRGNYAASYGNGTLLQSMTVNANRGAFTINSRISARDFTDGMSNSVALSEVIYVVGNTADARGAWVFPGMGASAFSTGRGPNDRTADILASCANTTNEPCTQISTTSDQGPTIAAPRSYHTGGVHVGMADGAIRFVSENIDRTVFSNLGTIAGGETIGEF</sequence>
<evidence type="ECO:0000313" key="4">
    <source>
        <dbReference type="Proteomes" id="UP000094828"/>
    </source>
</evidence>
<dbReference type="InterPro" id="IPR012902">
    <property type="entry name" value="N_methyl_site"/>
</dbReference>
<dbReference type="EMBL" id="LYDR01000095">
    <property type="protein sequence ID" value="ODA30970.1"/>
    <property type="molecule type" value="Genomic_DNA"/>
</dbReference>
<dbReference type="NCBIfam" id="TIGR04294">
    <property type="entry name" value="pre_pil_HX9DG"/>
    <property type="match status" value="1"/>
</dbReference>
<evidence type="ECO:0000259" key="2">
    <source>
        <dbReference type="Pfam" id="PF07596"/>
    </source>
</evidence>
<dbReference type="InterPro" id="IPR011453">
    <property type="entry name" value="DUF1559"/>
</dbReference>
<evidence type="ECO:0000256" key="1">
    <source>
        <dbReference type="SAM" id="Phobius"/>
    </source>
</evidence>